<sequence>MRCVSMARPRIEVLDSEEVMEIHVRSLNILSRVGVKVDHGEALKMLHNIGADVDFTKGIARIPEYIVREALKRAPNCVRLYHRDGKQYIELCGWNTYFVVGSAAYYYMDLRTGEVRRPLSKDLADVAKVTDYLPNTHIMSTAVVPADIPEILADRWRMYVVAKSCSKPIDTGAFTMEGVPDAAKLMAAVIGEENIGRKPFMIFAACSSPPLKWSALTVQNLMDCARYGIPAHIIPMPQTSGTAPATLAGAILQANAEFLAGLVIAQFTKPGAPIVYSGSPTVFDQRFATSCTGYIEVGLISAATSQLAKFYGIPSGSYTVVSDAKVVDAQSSLEASFGALVSVLAGINMAIGSGMLLEENCISLVKLAIDDDIAGSALRFARGIDVDAETIAERVIEEVGPGGLFLKHRHTREWWRKEHFIPKLLDKRTTDMWRKSGSKDLSTVAREYVEKILKEHTPEPLPPDVEKSLSEVMLGIARRYGMEKLPEV</sequence>
<gene>
    <name evidence="4" type="ORF">ENT87_00405</name>
    <name evidence="5" type="ORF">ENU30_02095</name>
</gene>
<dbReference type="GO" id="GO:0032259">
    <property type="term" value="P:methylation"/>
    <property type="evidence" value="ECO:0007669"/>
    <property type="project" value="UniProtKB-KW"/>
</dbReference>
<comment type="caution">
    <text evidence="4">The sequence shown here is derived from an EMBL/GenBank/DDBJ whole genome shotgun (WGS) entry which is preliminary data.</text>
</comment>
<evidence type="ECO:0000256" key="2">
    <source>
        <dbReference type="ARBA" id="ARBA00022603"/>
    </source>
</evidence>
<reference evidence="4" key="1">
    <citation type="journal article" date="2020" name="mSystems">
        <title>Genome- and Community-Level Interaction Insights into Carbon Utilization and Element Cycling Functions of Hydrothermarchaeota in Hydrothermal Sediment.</title>
        <authorList>
            <person name="Zhou Z."/>
            <person name="Liu Y."/>
            <person name="Xu W."/>
            <person name="Pan J."/>
            <person name="Luo Z.H."/>
            <person name="Li M."/>
        </authorList>
    </citation>
    <scope>NUCLEOTIDE SEQUENCE [LARGE SCALE GENOMIC DNA]</scope>
    <source>
        <strain evidence="4">SpSt-618</strain>
        <strain evidence="5">SpSt-657</strain>
    </source>
</reference>
<dbReference type="EMBL" id="DTAI01000013">
    <property type="protein sequence ID" value="HGN36004.1"/>
    <property type="molecule type" value="Genomic_DNA"/>
</dbReference>
<dbReference type="InterPro" id="IPR038601">
    <property type="entry name" value="MttB-like_sf"/>
</dbReference>
<dbReference type="EMBL" id="DTBZ01000051">
    <property type="protein sequence ID" value="HGQ17760.1"/>
    <property type="molecule type" value="Genomic_DNA"/>
</dbReference>
<keyword evidence="3" id="KW-0808">Transferase</keyword>
<accession>A0A7J3I5G2</accession>
<name>A0A7J3I5G2_9CREN</name>
<protein>
    <recommendedName>
        <fullName evidence="6">Trimethylamine methyltransferase</fullName>
    </recommendedName>
</protein>
<organism evidence="4">
    <name type="scientific">Ignisphaera aggregans</name>
    <dbReference type="NCBI Taxonomy" id="334771"/>
    <lineage>
        <taxon>Archaea</taxon>
        <taxon>Thermoproteota</taxon>
        <taxon>Thermoprotei</taxon>
        <taxon>Desulfurococcales</taxon>
        <taxon>Desulfurococcaceae</taxon>
        <taxon>Ignisphaera</taxon>
    </lineage>
</organism>
<dbReference type="AlphaFoldDB" id="A0A7J3I5G2"/>
<evidence type="ECO:0000256" key="3">
    <source>
        <dbReference type="ARBA" id="ARBA00022679"/>
    </source>
</evidence>
<evidence type="ECO:0000313" key="5">
    <source>
        <dbReference type="EMBL" id="HGQ17760.1"/>
    </source>
</evidence>
<dbReference type="GO" id="GO:0015948">
    <property type="term" value="P:methanogenesis"/>
    <property type="evidence" value="ECO:0007669"/>
    <property type="project" value="InterPro"/>
</dbReference>
<dbReference type="Gene3D" id="3.20.20.480">
    <property type="entry name" value="Trimethylamine methyltransferase-like"/>
    <property type="match status" value="1"/>
</dbReference>
<dbReference type="InterPro" id="IPR010426">
    <property type="entry name" value="MTTB_MeTrfase"/>
</dbReference>
<keyword evidence="2" id="KW-0489">Methyltransferase</keyword>
<evidence type="ECO:0000313" key="4">
    <source>
        <dbReference type="EMBL" id="HGN36004.1"/>
    </source>
</evidence>
<evidence type="ECO:0008006" key="6">
    <source>
        <dbReference type="Google" id="ProtNLM"/>
    </source>
</evidence>
<dbReference type="GO" id="GO:0008168">
    <property type="term" value="F:methyltransferase activity"/>
    <property type="evidence" value="ECO:0007669"/>
    <property type="project" value="UniProtKB-KW"/>
</dbReference>
<proteinExistence type="inferred from homology"/>
<comment type="similarity">
    <text evidence="1">Belongs to the trimethylamine methyltransferase family.</text>
</comment>
<evidence type="ECO:0000256" key="1">
    <source>
        <dbReference type="ARBA" id="ARBA00007137"/>
    </source>
</evidence>
<dbReference type="Pfam" id="PF06253">
    <property type="entry name" value="MTTB"/>
    <property type="match status" value="1"/>
</dbReference>